<accession>A0AA95N8E4</accession>
<reference evidence="5" key="1">
    <citation type="submission" date="2023-01" db="EMBL/GenBank/DDBJ databases">
        <title>Whole genome sequence of Paucibacter sp. S2-9 isolated from pond sediment.</title>
        <authorList>
            <person name="Jung J.Y."/>
        </authorList>
    </citation>
    <scope>NUCLEOTIDE SEQUENCE</scope>
    <source>
        <strain evidence="5">S2-9</strain>
    </source>
</reference>
<dbReference type="GO" id="GO:0052621">
    <property type="term" value="F:diguanylate cyclase activity"/>
    <property type="evidence" value="ECO:0007669"/>
    <property type="project" value="UniProtKB-EC"/>
</dbReference>
<protein>
    <recommendedName>
        <fullName evidence="1">diguanylate cyclase</fullName>
        <ecNumber evidence="1">2.7.7.65</ecNumber>
    </recommendedName>
</protein>
<sequence length="1127" mass="122266">MTQPHHPPPHIPYGHGLLPWVLSLLFAVLPCLAAPAGAAPARWSALVQTSFQHLRQEQGLPNEIATSVAQDGDGFLWVGTLAGLARWDGYRFRVYKADPKQPTALPDNFIQTLHADAAGRLWIGTSGAGLVRYERASNSFTTLPVGQAGLSHVSVNSIIDDGDGGLWVGTNAGLDHVDAASSAVQRQSGEAAGLSGLQVLSLLRSRDGSLWVGTEEGLFRREVRAPRFAAVPLPSGGPQPRTLSLYEDSLGQVWIGTAQHGAFKMARADAAAVPVRSSAAQPQAAALGSEPVTGIIEARPGEIWLGTLTRGIQVVDLATAQTRHIRHLPSLPVSLADNAVRGFHRDRSGLVWVASNRGLSRHDPGQAAVLTMYGAPPCAPQLRCDAGEQAASNEVSWILPVGPDRFWLGTHKRGVEIIDSSGALVAALRPDARRPERALPADIVLALELGGDGQVYIATKRGLYRAAADGSRISRVQWPGRDPAASTWTLLAEGGKLWIGGQSDGLWSLDLRSGQARLELRGRGQRLSDERIVVLARAAAGGIWIGTRNGLNHLEPGTGVVRPVPLDVGNTGAQPSAGFITALYTDRQQRLWVGTYGGGIKLLEPDGQQRRIGLAEGLPDETVNALLEDGQGQLWVSTDNGLARIHPKTLEVRALRRAEGVEFQTYWTGSAARSGEGELLFGGAGGMTIVRPAHVQPWSYRPPLVISELHAGGRQLVAGSLLRGIGPAQQAELSSLEIQPDANSFAVEYAALDYSAPDRNRYAHRLLGFDRDWIASDATRRLASYTNLPPGQYQLQLRGSNRDGAWSEAVLSLPIRVLPAWHQTLWFKLLVLLLLLLTVVAVVQLRTRWLRRRQRELELKVSERTAALEQVSRALEEKSRVLELASISDPLTGLHNRRFLAEHIEAEIAASQRRAREAALTAVPQPVDTDSLFFLIDIDHFKQVNDEYGHAAGDAVLVQFGRRLRTVLRESDHLVRWGGEEFLAVARDTNRLRVQELAERLRSVVVESPFVLDDGRRLAITCSIGFACLPFVDADPRALGWQDVVRLADLALLTAKRSGRNAWVGLVAGRGLQERGSADALMVRAQTDLQACVRQGELQVYSCRDEALVLAALRRPPAEWREAALPA</sequence>
<name>A0AA95N8E4_9BURK</name>
<dbReference type="InterPro" id="IPR011123">
    <property type="entry name" value="Y_Y_Y"/>
</dbReference>
<dbReference type="InterPro" id="IPR013783">
    <property type="entry name" value="Ig-like_fold"/>
</dbReference>
<dbReference type="EC" id="2.7.7.65" evidence="1"/>
<dbReference type="SUPFAM" id="SSF63829">
    <property type="entry name" value="Calcium-dependent phosphotriesterase"/>
    <property type="match status" value="2"/>
</dbReference>
<dbReference type="AlphaFoldDB" id="A0AA95N8E4"/>
<dbReference type="Proteomes" id="UP001177769">
    <property type="component" value="Chromosome"/>
</dbReference>
<evidence type="ECO:0000259" key="4">
    <source>
        <dbReference type="PROSITE" id="PS50887"/>
    </source>
</evidence>
<keyword evidence="3" id="KW-1133">Transmembrane helix</keyword>
<gene>
    <name evidence="5" type="ORF">PFX98_16320</name>
</gene>
<evidence type="ECO:0000313" key="6">
    <source>
        <dbReference type="Proteomes" id="UP001177769"/>
    </source>
</evidence>
<keyword evidence="3" id="KW-0472">Membrane</keyword>
<dbReference type="InterPro" id="IPR011110">
    <property type="entry name" value="Reg_prop"/>
</dbReference>
<dbReference type="NCBIfam" id="TIGR00254">
    <property type="entry name" value="GGDEF"/>
    <property type="match status" value="1"/>
</dbReference>
<comment type="catalytic activity">
    <reaction evidence="2">
        <text>2 GTP = 3',3'-c-di-GMP + 2 diphosphate</text>
        <dbReference type="Rhea" id="RHEA:24898"/>
        <dbReference type="ChEBI" id="CHEBI:33019"/>
        <dbReference type="ChEBI" id="CHEBI:37565"/>
        <dbReference type="ChEBI" id="CHEBI:58805"/>
        <dbReference type="EC" id="2.7.7.65"/>
    </reaction>
</comment>
<dbReference type="SMART" id="SM00267">
    <property type="entry name" value="GGDEF"/>
    <property type="match status" value="1"/>
</dbReference>
<dbReference type="InterPro" id="IPR029787">
    <property type="entry name" value="Nucleotide_cyclase"/>
</dbReference>
<keyword evidence="6" id="KW-1185">Reference proteome</keyword>
<evidence type="ECO:0000256" key="2">
    <source>
        <dbReference type="ARBA" id="ARBA00034247"/>
    </source>
</evidence>
<dbReference type="Gene3D" id="3.30.70.270">
    <property type="match status" value="1"/>
</dbReference>
<dbReference type="Pfam" id="PF07495">
    <property type="entry name" value="Y_Y_Y"/>
    <property type="match status" value="1"/>
</dbReference>
<dbReference type="CDD" id="cd01949">
    <property type="entry name" value="GGDEF"/>
    <property type="match status" value="1"/>
</dbReference>
<feature type="transmembrane region" description="Helical" evidence="3">
    <location>
        <begin position="825"/>
        <end position="845"/>
    </location>
</feature>
<dbReference type="RefSeq" id="WP_285231539.1">
    <property type="nucleotide sequence ID" value="NZ_CP116346.1"/>
</dbReference>
<dbReference type="Pfam" id="PF07494">
    <property type="entry name" value="Reg_prop"/>
    <property type="match status" value="6"/>
</dbReference>
<proteinExistence type="predicted"/>
<feature type="domain" description="GGDEF" evidence="4">
    <location>
        <begin position="929"/>
        <end position="1068"/>
    </location>
</feature>
<dbReference type="KEGG" id="pais:PFX98_16320"/>
<evidence type="ECO:0000256" key="1">
    <source>
        <dbReference type="ARBA" id="ARBA00012528"/>
    </source>
</evidence>
<evidence type="ECO:0000313" key="5">
    <source>
        <dbReference type="EMBL" id="WIT10470.1"/>
    </source>
</evidence>
<dbReference type="InterPro" id="IPR050469">
    <property type="entry name" value="Diguanylate_Cyclase"/>
</dbReference>
<dbReference type="EMBL" id="CP116346">
    <property type="protein sequence ID" value="WIT10470.1"/>
    <property type="molecule type" value="Genomic_DNA"/>
</dbReference>
<dbReference type="SUPFAM" id="SSF55073">
    <property type="entry name" value="Nucleotide cyclase"/>
    <property type="match status" value="1"/>
</dbReference>
<dbReference type="PANTHER" id="PTHR45138:SF9">
    <property type="entry name" value="DIGUANYLATE CYCLASE DGCM-RELATED"/>
    <property type="match status" value="1"/>
</dbReference>
<evidence type="ECO:0000256" key="3">
    <source>
        <dbReference type="SAM" id="Phobius"/>
    </source>
</evidence>
<dbReference type="Gene3D" id="2.60.40.10">
    <property type="entry name" value="Immunoglobulins"/>
    <property type="match status" value="1"/>
</dbReference>
<dbReference type="Gene3D" id="2.130.10.10">
    <property type="entry name" value="YVTN repeat-like/Quinoprotein amine dehydrogenase"/>
    <property type="match status" value="3"/>
</dbReference>
<dbReference type="InterPro" id="IPR043128">
    <property type="entry name" value="Rev_trsase/Diguanyl_cyclase"/>
</dbReference>
<dbReference type="PANTHER" id="PTHR45138">
    <property type="entry name" value="REGULATORY COMPONENTS OF SENSORY TRANSDUCTION SYSTEM"/>
    <property type="match status" value="1"/>
</dbReference>
<keyword evidence="3" id="KW-0812">Transmembrane</keyword>
<dbReference type="PROSITE" id="PS50887">
    <property type="entry name" value="GGDEF"/>
    <property type="match status" value="1"/>
</dbReference>
<dbReference type="InterPro" id="IPR000160">
    <property type="entry name" value="GGDEF_dom"/>
</dbReference>
<dbReference type="Pfam" id="PF00990">
    <property type="entry name" value="GGDEF"/>
    <property type="match status" value="1"/>
</dbReference>
<dbReference type="InterPro" id="IPR015943">
    <property type="entry name" value="WD40/YVTN_repeat-like_dom_sf"/>
</dbReference>
<organism evidence="5 6">
    <name type="scientific">Paucibacter sediminis</name>
    <dbReference type="NCBI Taxonomy" id="3019553"/>
    <lineage>
        <taxon>Bacteria</taxon>
        <taxon>Pseudomonadati</taxon>
        <taxon>Pseudomonadota</taxon>
        <taxon>Betaproteobacteria</taxon>
        <taxon>Burkholderiales</taxon>
        <taxon>Sphaerotilaceae</taxon>
        <taxon>Roseateles</taxon>
    </lineage>
</organism>